<reference evidence="1" key="1">
    <citation type="submission" date="2021-06" db="EMBL/GenBank/DDBJ databases">
        <authorList>
            <person name="Kallberg Y."/>
            <person name="Tangrot J."/>
            <person name="Rosling A."/>
        </authorList>
    </citation>
    <scope>NUCLEOTIDE SEQUENCE</scope>
    <source>
        <strain evidence="1">CL356</strain>
    </source>
</reference>
<comment type="caution">
    <text evidence="1">The sequence shown here is derived from an EMBL/GenBank/DDBJ whole genome shotgun (WGS) entry which is preliminary data.</text>
</comment>
<accession>A0ACA9LL86</accession>
<evidence type="ECO:0000313" key="1">
    <source>
        <dbReference type="EMBL" id="CAG8535326.1"/>
    </source>
</evidence>
<gene>
    <name evidence="1" type="ORF">ACOLOM_LOCUS4246</name>
</gene>
<protein>
    <submittedName>
        <fullName evidence="1">12334_t:CDS:1</fullName>
    </submittedName>
</protein>
<evidence type="ECO:0000313" key="2">
    <source>
        <dbReference type="Proteomes" id="UP000789525"/>
    </source>
</evidence>
<proteinExistence type="predicted"/>
<dbReference type="Proteomes" id="UP000789525">
    <property type="component" value="Unassembled WGS sequence"/>
</dbReference>
<feature type="non-terminal residue" evidence="1">
    <location>
        <position position="1"/>
    </location>
</feature>
<dbReference type="EMBL" id="CAJVPT010006864">
    <property type="protein sequence ID" value="CAG8535326.1"/>
    <property type="molecule type" value="Genomic_DNA"/>
</dbReference>
<name>A0ACA9LL86_9GLOM</name>
<keyword evidence="2" id="KW-1185">Reference proteome</keyword>
<organism evidence="1 2">
    <name type="scientific">Acaulospora colombiana</name>
    <dbReference type="NCBI Taxonomy" id="27376"/>
    <lineage>
        <taxon>Eukaryota</taxon>
        <taxon>Fungi</taxon>
        <taxon>Fungi incertae sedis</taxon>
        <taxon>Mucoromycota</taxon>
        <taxon>Glomeromycotina</taxon>
        <taxon>Glomeromycetes</taxon>
        <taxon>Diversisporales</taxon>
        <taxon>Acaulosporaceae</taxon>
        <taxon>Acaulospora</taxon>
    </lineage>
</organism>
<sequence length="83" mass="8855">SRSSAKSSRRSLSSMDPTQTTSDFLGSPTDGTASSHSVLSQVEKIAQTMTSDEETSLIDGKNSVIPSRPEGDKKNDIFEGISF</sequence>